<evidence type="ECO:0000313" key="1">
    <source>
        <dbReference type="EMBL" id="GKU86683.1"/>
    </source>
</evidence>
<dbReference type="Proteomes" id="UP001054252">
    <property type="component" value="Unassembled WGS sequence"/>
</dbReference>
<organism evidence="1 2">
    <name type="scientific">Rubroshorea leprosula</name>
    <dbReference type="NCBI Taxonomy" id="152421"/>
    <lineage>
        <taxon>Eukaryota</taxon>
        <taxon>Viridiplantae</taxon>
        <taxon>Streptophyta</taxon>
        <taxon>Embryophyta</taxon>
        <taxon>Tracheophyta</taxon>
        <taxon>Spermatophyta</taxon>
        <taxon>Magnoliopsida</taxon>
        <taxon>eudicotyledons</taxon>
        <taxon>Gunneridae</taxon>
        <taxon>Pentapetalae</taxon>
        <taxon>rosids</taxon>
        <taxon>malvids</taxon>
        <taxon>Malvales</taxon>
        <taxon>Dipterocarpaceae</taxon>
        <taxon>Rubroshorea</taxon>
    </lineage>
</organism>
<dbReference type="AlphaFoldDB" id="A0AAV5HLR1"/>
<evidence type="ECO:0000313" key="2">
    <source>
        <dbReference type="Proteomes" id="UP001054252"/>
    </source>
</evidence>
<keyword evidence="2" id="KW-1185">Reference proteome</keyword>
<dbReference type="EMBL" id="BPVZ01000001">
    <property type="protein sequence ID" value="GKU86683.1"/>
    <property type="molecule type" value="Genomic_DNA"/>
</dbReference>
<gene>
    <name evidence="1" type="ORF">SLEP1_g1175</name>
</gene>
<accession>A0AAV5HLR1</accession>
<name>A0AAV5HLR1_9ROSI</name>
<reference evidence="1 2" key="1">
    <citation type="journal article" date="2021" name="Commun. Biol.">
        <title>The genome of Shorea leprosula (Dipterocarpaceae) highlights the ecological relevance of drought in aseasonal tropical rainforests.</title>
        <authorList>
            <person name="Ng K.K.S."/>
            <person name="Kobayashi M.J."/>
            <person name="Fawcett J.A."/>
            <person name="Hatakeyama M."/>
            <person name="Paape T."/>
            <person name="Ng C.H."/>
            <person name="Ang C.C."/>
            <person name="Tnah L.H."/>
            <person name="Lee C.T."/>
            <person name="Nishiyama T."/>
            <person name="Sese J."/>
            <person name="O'Brien M.J."/>
            <person name="Copetti D."/>
            <person name="Mohd Noor M.I."/>
            <person name="Ong R.C."/>
            <person name="Putra M."/>
            <person name="Sireger I.Z."/>
            <person name="Indrioko S."/>
            <person name="Kosugi Y."/>
            <person name="Izuno A."/>
            <person name="Isagi Y."/>
            <person name="Lee S.L."/>
            <person name="Shimizu K.K."/>
        </authorList>
    </citation>
    <scope>NUCLEOTIDE SEQUENCE [LARGE SCALE GENOMIC DNA]</scope>
    <source>
        <strain evidence="1">214</strain>
    </source>
</reference>
<protein>
    <submittedName>
        <fullName evidence="1">Uncharacterized protein</fullName>
    </submittedName>
</protein>
<proteinExistence type="predicted"/>
<comment type="caution">
    <text evidence="1">The sequence shown here is derived from an EMBL/GenBank/DDBJ whole genome shotgun (WGS) entry which is preliminary data.</text>
</comment>
<sequence>MQRQDAPNSTSAAEQQILLLARLQQALREEDLAQSQRHILALQEEIEELEREDIRSALSAGSHVEGGAQKHGRMQKRDGVDLTYLKNVILKLLETRTWPCRPTN</sequence>